<reference evidence="1" key="1">
    <citation type="submission" date="2014-09" db="EMBL/GenBank/DDBJ databases">
        <authorList>
            <person name="Magalhaes I.L.F."/>
            <person name="Oliveira U."/>
            <person name="Santos F.R."/>
            <person name="Vidigal T.H.D.A."/>
            <person name="Brescovit A.D."/>
            <person name="Santos A.J."/>
        </authorList>
    </citation>
    <scope>NUCLEOTIDE SEQUENCE</scope>
    <source>
        <tissue evidence="1">Shoot tissue taken approximately 20 cm above the soil surface</tissue>
    </source>
</reference>
<protein>
    <submittedName>
        <fullName evidence="1">Uncharacterized protein</fullName>
    </submittedName>
</protein>
<accession>A0A0A9BKH3</accession>
<dbReference type="AlphaFoldDB" id="A0A0A9BKH3"/>
<reference evidence="1" key="2">
    <citation type="journal article" date="2015" name="Data Brief">
        <title>Shoot transcriptome of the giant reed, Arundo donax.</title>
        <authorList>
            <person name="Barrero R.A."/>
            <person name="Guerrero F.D."/>
            <person name="Moolhuijzen P."/>
            <person name="Goolsby J.A."/>
            <person name="Tidwell J."/>
            <person name="Bellgard S.E."/>
            <person name="Bellgard M.I."/>
        </authorList>
    </citation>
    <scope>NUCLEOTIDE SEQUENCE</scope>
    <source>
        <tissue evidence="1">Shoot tissue taken approximately 20 cm above the soil surface</tissue>
    </source>
</reference>
<organism evidence="1">
    <name type="scientific">Arundo donax</name>
    <name type="common">Giant reed</name>
    <name type="synonym">Donax arundinaceus</name>
    <dbReference type="NCBI Taxonomy" id="35708"/>
    <lineage>
        <taxon>Eukaryota</taxon>
        <taxon>Viridiplantae</taxon>
        <taxon>Streptophyta</taxon>
        <taxon>Embryophyta</taxon>
        <taxon>Tracheophyta</taxon>
        <taxon>Spermatophyta</taxon>
        <taxon>Magnoliopsida</taxon>
        <taxon>Liliopsida</taxon>
        <taxon>Poales</taxon>
        <taxon>Poaceae</taxon>
        <taxon>PACMAD clade</taxon>
        <taxon>Arundinoideae</taxon>
        <taxon>Arundineae</taxon>
        <taxon>Arundo</taxon>
    </lineage>
</organism>
<proteinExistence type="predicted"/>
<name>A0A0A9BKH3_ARUDO</name>
<evidence type="ECO:0000313" key="1">
    <source>
        <dbReference type="EMBL" id="JAD63886.1"/>
    </source>
</evidence>
<dbReference type="EMBL" id="GBRH01234009">
    <property type="protein sequence ID" value="JAD63886.1"/>
    <property type="molecule type" value="Transcribed_RNA"/>
</dbReference>
<sequence>MLIPNNHWGVRLVGWIIDS</sequence>